<evidence type="ECO:0000256" key="1">
    <source>
        <dbReference type="SAM" id="Phobius"/>
    </source>
</evidence>
<dbReference type="Pfam" id="PF13612">
    <property type="entry name" value="DDE_Tnp_1_3"/>
    <property type="match status" value="1"/>
</dbReference>
<protein>
    <recommendedName>
        <fullName evidence="2">Transposase DDE domain-containing protein</fullName>
    </recommendedName>
</protein>
<evidence type="ECO:0000313" key="3">
    <source>
        <dbReference type="EMBL" id="PCS21237.1"/>
    </source>
</evidence>
<proteinExistence type="predicted"/>
<keyword evidence="1" id="KW-0472">Membrane</keyword>
<gene>
    <name evidence="3" type="ORF">BTN49_3125</name>
</gene>
<keyword evidence="4" id="KW-1185">Reference proteome</keyword>
<dbReference type="RefSeq" id="WP_199399606.1">
    <property type="nucleotide sequence ID" value="NZ_NBYY01000036.1"/>
</dbReference>
<reference evidence="4" key="1">
    <citation type="submission" date="2017-04" db="EMBL/GenBank/DDBJ databases">
        <title>Genome evolution of the luminous symbionts of deep sea anglerfish.</title>
        <authorList>
            <person name="Hendry T.A."/>
        </authorList>
    </citation>
    <scope>NUCLEOTIDE SEQUENCE [LARGE SCALE GENOMIC DNA]</scope>
</reference>
<sequence length="97" mass="11283">MGCLYGDKGYISGPLKREFTDKGVILITRIKNMKPKTMKLSNRLILRKRFIIETVFDQLKNISQIKHFLHLSCISFMVNLLVGLSHIDFNQRSRVSK</sequence>
<feature type="transmembrane region" description="Helical" evidence="1">
    <location>
        <begin position="68"/>
        <end position="87"/>
    </location>
</feature>
<keyword evidence="1" id="KW-0812">Transmembrane</keyword>
<name>A0A2A5SZ98_9GAMM</name>
<evidence type="ECO:0000313" key="4">
    <source>
        <dbReference type="Proteomes" id="UP000219020"/>
    </source>
</evidence>
<keyword evidence="1" id="KW-1133">Transmembrane helix</keyword>
<evidence type="ECO:0000259" key="2">
    <source>
        <dbReference type="Pfam" id="PF13612"/>
    </source>
</evidence>
<organism evidence="3 4">
    <name type="scientific">Candidatus Enterovibrio escicola</name>
    <dbReference type="NCBI Taxonomy" id="1927127"/>
    <lineage>
        <taxon>Bacteria</taxon>
        <taxon>Pseudomonadati</taxon>
        <taxon>Pseudomonadota</taxon>
        <taxon>Gammaproteobacteria</taxon>
        <taxon>Vibrionales</taxon>
        <taxon>Vibrionaceae</taxon>
        <taxon>Enterovibrio</taxon>
    </lineage>
</organism>
<accession>A0A2A5SZ98</accession>
<dbReference type="EMBL" id="NBYY01000036">
    <property type="protein sequence ID" value="PCS21237.1"/>
    <property type="molecule type" value="Genomic_DNA"/>
</dbReference>
<dbReference type="GeneID" id="78828803"/>
<feature type="domain" description="Transposase DDE" evidence="2">
    <location>
        <begin position="1"/>
        <end position="72"/>
    </location>
</feature>
<dbReference type="Proteomes" id="UP000219020">
    <property type="component" value="Unassembled WGS sequence"/>
</dbReference>
<dbReference type="AlphaFoldDB" id="A0A2A5SZ98"/>
<comment type="caution">
    <text evidence="3">The sequence shown here is derived from an EMBL/GenBank/DDBJ whole genome shotgun (WGS) entry which is preliminary data.</text>
</comment>
<dbReference type="InterPro" id="IPR025668">
    <property type="entry name" value="Tnp_DDE_dom"/>
</dbReference>